<evidence type="ECO:0000256" key="1">
    <source>
        <dbReference type="ARBA" id="ARBA00035644"/>
    </source>
</evidence>
<dbReference type="InterPro" id="IPR039261">
    <property type="entry name" value="FNR_nucleotide-bd"/>
</dbReference>
<proteinExistence type="inferred from homology"/>
<organism evidence="3 4">
    <name type="scientific">Nitrincola nitratireducens</name>
    <dbReference type="NCBI Taxonomy" id="1229521"/>
    <lineage>
        <taxon>Bacteria</taxon>
        <taxon>Pseudomonadati</taxon>
        <taxon>Pseudomonadota</taxon>
        <taxon>Gammaproteobacteria</taxon>
        <taxon>Oceanospirillales</taxon>
        <taxon>Oceanospirillaceae</taxon>
        <taxon>Nitrincola</taxon>
    </lineage>
</organism>
<dbReference type="Pfam" id="PF08021">
    <property type="entry name" value="FAD_binding_9"/>
    <property type="match status" value="1"/>
</dbReference>
<dbReference type="CDD" id="cd06193">
    <property type="entry name" value="siderophore_interacting"/>
    <property type="match status" value="1"/>
</dbReference>
<comment type="caution">
    <text evidence="3">The sequence shown here is derived from an EMBL/GenBank/DDBJ whole genome shotgun (WGS) entry which is preliminary data.</text>
</comment>
<evidence type="ECO:0000313" key="3">
    <source>
        <dbReference type="EMBL" id="EXJ12427.1"/>
    </source>
</evidence>
<evidence type="ECO:0000259" key="2">
    <source>
        <dbReference type="PROSITE" id="PS51384"/>
    </source>
</evidence>
<dbReference type="GO" id="GO:0016491">
    <property type="term" value="F:oxidoreductase activity"/>
    <property type="evidence" value="ECO:0007669"/>
    <property type="project" value="InterPro"/>
</dbReference>
<feature type="domain" description="FAD-binding FR-type" evidence="2">
    <location>
        <begin position="4"/>
        <end position="130"/>
    </location>
</feature>
<dbReference type="PROSITE" id="PS51384">
    <property type="entry name" value="FAD_FR"/>
    <property type="match status" value="1"/>
</dbReference>
<sequence length="265" mass="29614">MRQLRPRIVEVRSKQRLSSQLMRLELQGDLEDYPVPQPAAHIKLMLPKAGQTSPQIPDIVQGKPRWEDLSSKPWVRTYTVRHFDSVRQLMTVDMVLHGAGPACDWANGAVIGSRLAVTLPGGPNPMLPPADVYWLAGDLTALPGIAALLENLPDSAQGQVWLQTAEDVRHLLGAVPVGIEVHWLAASSTPDALQLLPALQEAKLPDPKSVSFWLAGEHHEIVALLNWLRQECGVDKSHLYAVPYWKRQADEEAYHRERHQVMDEE</sequence>
<reference evidence="4" key="1">
    <citation type="submission" date="2012-11" db="EMBL/GenBank/DDBJ databases">
        <authorList>
            <person name="Singh A."/>
            <person name="Pinnaka A.K."/>
            <person name="Vaidya B."/>
        </authorList>
    </citation>
    <scope>NUCLEOTIDE SEQUENCE [LARGE SCALE GENOMIC DNA]</scope>
    <source>
        <strain evidence="4">AK23</strain>
    </source>
</reference>
<dbReference type="Gene3D" id="3.40.50.80">
    <property type="entry name" value="Nucleotide-binding domain of ferredoxin-NADP reductase (FNR) module"/>
    <property type="match status" value="1"/>
</dbReference>
<dbReference type="Pfam" id="PF04954">
    <property type="entry name" value="SIP"/>
    <property type="match status" value="1"/>
</dbReference>
<dbReference type="SUPFAM" id="SSF63380">
    <property type="entry name" value="Riboflavin synthase domain-like"/>
    <property type="match status" value="1"/>
</dbReference>
<protein>
    <submittedName>
        <fullName evidence="3">Vibriobactin utilization protein ViuB</fullName>
    </submittedName>
</protein>
<dbReference type="STRING" id="1229521.D791_00672"/>
<dbReference type="InterPro" id="IPR013113">
    <property type="entry name" value="SIP_FAD-bd"/>
</dbReference>
<dbReference type="PANTHER" id="PTHR30157">
    <property type="entry name" value="FERRIC REDUCTASE, NADPH-DEPENDENT"/>
    <property type="match status" value="1"/>
</dbReference>
<dbReference type="RefSeq" id="WP_036507675.1">
    <property type="nucleotide sequence ID" value="NZ_AONB01000002.1"/>
</dbReference>
<name>W9V8P7_9GAMM</name>
<dbReference type="Proteomes" id="UP000019464">
    <property type="component" value="Unassembled WGS sequence"/>
</dbReference>
<keyword evidence="4" id="KW-1185">Reference proteome</keyword>
<comment type="similarity">
    <text evidence="1">Belongs to the SIP oxidoreductase family.</text>
</comment>
<dbReference type="InterPro" id="IPR017938">
    <property type="entry name" value="Riboflavin_synthase-like_b-brl"/>
</dbReference>
<dbReference type="EMBL" id="AONB01000002">
    <property type="protein sequence ID" value="EXJ12427.1"/>
    <property type="molecule type" value="Genomic_DNA"/>
</dbReference>
<dbReference type="AlphaFoldDB" id="W9V8P7"/>
<dbReference type="Gene3D" id="2.40.30.10">
    <property type="entry name" value="Translation factors"/>
    <property type="match status" value="1"/>
</dbReference>
<reference evidence="3 4" key="2">
    <citation type="journal article" date="2015" name="Syst. Appl. Microbiol.">
        <title>Nitrincola nitratireducens sp. nov. isolated from a haloalkaline crater lake.</title>
        <authorList>
            <person name="Singh A."/>
            <person name="Vaidya B."/>
            <person name="Tanuku N.R."/>
            <person name="Pinnaka A.K."/>
        </authorList>
    </citation>
    <scope>NUCLEOTIDE SEQUENCE [LARGE SCALE GENOMIC DNA]</scope>
    <source>
        <strain evidence="3 4">AK23</strain>
    </source>
</reference>
<dbReference type="InterPro" id="IPR039374">
    <property type="entry name" value="SIP_fam"/>
</dbReference>
<gene>
    <name evidence="3" type="primary">viuB</name>
    <name evidence="3" type="ORF">D791_00672</name>
</gene>
<dbReference type="InterPro" id="IPR017927">
    <property type="entry name" value="FAD-bd_FR_type"/>
</dbReference>
<accession>W9V8P7</accession>
<evidence type="ECO:0000313" key="4">
    <source>
        <dbReference type="Proteomes" id="UP000019464"/>
    </source>
</evidence>
<dbReference type="InterPro" id="IPR007037">
    <property type="entry name" value="SIP_rossman_dom"/>
</dbReference>
<dbReference type="OrthoDB" id="9814826at2"/>
<dbReference type="PANTHER" id="PTHR30157:SF0">
    <property type="entry name" value="NADPH-DEPENDENT FERRIC-CHELATE REDUCTASE"/>
    <property type="match status" value="1"/>
</dbReference>